<reference evidence="1" key="1">
    <citation type="journal article" date="2012" name="Nat. Biotechnol.">
        <title>Draft genome sequence of pigeonpea (Cajanus cajan), an orphan legume crop of resource-poor farmers.</title>
        <authorList>
            <person name="Varshney R.K."/>
            <person name="Chen W."/>
            <person name="Li Y."/>
            <person name="Bharti A.K."/>
            <person name="Saxena R.K."/>
            <person name="Schlueter J.A."/>
            <person name="Donoghue M.T."/>
            <person name="Azam S."/>
            <person name="Fan G."/>
            <person name="Whaley A.M."/>
            <person name="Farmer A.D."/>
            <person name="Sheridan J."/>
            <person name="Iwata A."/>
            <person name="Tuteja R."/>
            <person name="Penmetsa R.V."/>
            <person name="Wu W."/>
            <person name="Upadhyaya H.D."/>
            <person name="Yang S.P."/>
            <person name="Shah T."/>
            <person name="Saxena K.B."/>
            <person name="Michael T."/>
            <person name="McCombie W.R."/>
            <person name="Yang B."/>
            <person name="Zhang G."/>
            <person name="Yang H."/>
            <person name="Wang J."/>
            <person name="Spillane C."/>
            <person name="Cook D.R."/>
            <person name="May G.D."/>
            <person name="Xu X."/>
            <person name="Jackson S.A."/>
        </authorList>
    </citation>
    <scope>NUCLEOTIDE SEQUENCE [LARGE SCALE GENOMIC DNA]</scope>
</reference>
<dbReference type="PANTHER" id="PTHR33237:SF47">
    <property type="entry name" value="TRANSMEMBRANE PROTEIN"/>
    <property type="match status" value="1"/>
</dbReference>
<dbReference type="PANTHER" id="PTHR33237">
    <property type="entry name" value="F2P16.13 PROTEIN-RELATED"/>
    <property type="match status" value="1"/>
</dbReference>
<dbReference type="AlphaFoldDB" id="A0A151SE67"/>
<dbReference type="EMBL" id="KQ483417">
    <property type="protein sequence ID" value="KYP53021.1"/>
    <property type="molecule type" value="Genomic_DNA"/>
</dbReference>
<dbReference type="OMA" id="DDRCLWK"/>
<dbReference type="Proteomes" id="UP000075243">
    <property type="component" value="Unassembled WGS sequence"/>
</dbReference>
<protein>
    <submittedName>
        <fullName evidence="1">Uncharacterized protein</fullName>
    </submittedName>
</protein>
<proteinExistence type="predicted"/>
<evidence type="ECO:0000313" key="1">
    <source>
        <dbReference type="EMBL" id="KYP53021.1"/>
    </source>
</evidence>
<organism evidence="1 2">
    <name type="scientific">Cajanus cajan</name>
    <name type="common">Pigeon pea</name>
    <name type="synonym">Cajanus indicus</name>
    <dbReference type="NCBI Taxonomy" id="3821"/>
    <lineage>
        <taxon>Eukaryota</taxon>
        <taxon>Viridiplantae</taxon>
        <taxon>Streptophyta</taxon>
        <taxon>Embryophyta</taxon>
        <taxon>Tracheophyta</taxon>
        <taxon>Spermatophyta</taxon>
        <taxon>Magnoliopsida</taxon>
        <taxon>eudicotyledons</taxon>
        <taxon>Gunneridae</taxon>
        <taxon>Pentapetalae</taxon>
        <taxon>rosids</taxon>
        <taxon>fabids</taxon>
        <taxon>Fabales</taxon>
        <taxon>Fabaceae</taxon>
        <taxon>Papilionoideae</taxon>
        <taxon>50 kb inversion clade</taxon>
        <taxon>NPAAA clade</taxon>
        <taxon>indigoferoid/millettioid clade</taxon>
        <taxon>Phaseoleae</taxon>
        <taxon>Cajanus</taxon>
    </lineage>
</organism>
<sequence>MPKKIIKKIMKATNPNMCFKITSQEESSSIFKQCIKKVNKSMKYPWKKIKQQEDDRCLWKKTILMGEKCQPLQFPGAIFYDSEGNQLSHPPKSPRFTCFPSPTYIEM</sequence>
<evidence type="ECO:0000313" key="2">
    <source>
        <dbReference type="Proteomes" id="UP000075243"/>
    </source>
</evidence>
<name>A0A151SE67_CAJCA</name>
<gene>
    <name evidence="1" type="ORF">KK1_025020</name>
</gene>
<dbReference type="Gramene" id="C.cajan_24658.t">
    <property type="protein sequence ID" value="C.cajan_24658.t.cds1"/>
    <property type="gene ID" value="C.cajan_24658"/>
</dbReference>
<keyword evidence="2" id="KW-1185">Reference proteome</keyword>
<accession>A0A151SE67</accession>
<dbReference type="STRING" id="3821.A0A151SE67"/>